<name>A0A7C8BSA7_9MICO</name>
<keyword evidence="3" id="KW-0238">DNA-binding</keyword>
<comment type="caution">
    <text evidence="6">The sequence shown here is derived from an EMBL/GenBank/DDBJ whole genome shotgun (WGS) entry which is preliminary data.</text>
</comment>
<feature type="region of interest" description="Disordered" evidence="4">
    <location>
        <begin position="1"/>
        <end position="141"/>
    </location>
</feature>
<feature type="compositionally biased region" description="Low complexity" evidence="4">
    <location>
        <begin position="31"/>
        <end position="44"/>
    </location>
</feature>
<evidence type="ECO:0000313" key="7">
    <source>
        <dbReference type="Proteomes" id="UP000481339"/>
    </source>
</evidence>
<dbReference type="FunFam" id="3.90.1530.30:FF:000001">
    <property type="entry name" value="Chromosome partitioning protein ParB"/>
    <property type="match status" value="1"/>
</dbReference>
<keyword evidence="2" id="KW-0159">Chromosome partition</keyword>
<dbReference type="PANTHER" id="PTHR33375">
    <property type="entry name" value="CHROMOSOME-PARTITIONING PROTEIN PARB-RELATED"/>
    <property type="match status" value="1"/>
</dbReference>
<feature type="compositionally biased region" description="Low complexity" evidence="4">
    <location>
        <begin position="126"/>
        <end position="141"/>
    </location>
</feature>
<dbReference type="Pfam" id="PF17762">
    <property type="entry name" value="HTH_ParB"/>
    <property type="match status" value="1"/>
</dbReference>
<dbReference type="NCBIfam" id="TIGR00180">
    <property type="entry name" value="parB_part"/>
    <property type="match status" value="1"/>
</dbReference>
<dbReference type="InterPro" id="IPR050336">
    <property type="entry name" value="Chromosome_partition/occlusion"/>
</dbReference>
<dbReference type="Pfam" id="PF02195">
    <property type="entry name" value="ParB_N"/>
    <property type="match status" value="1"/>
</dbReference>
<gene>
    <name evidence="6" type="ORF">F8O02_01280</name>
</gene>
<reference evidence="6 7" key="1">
    <citation type="submission" date="2019-09" db="EMBL/GenBank/DDBJ databases">
        <title>Phylogeny of genus Pseudoclavibacter and closely related genus.</title>
        <authorList>
            <person name="Li Y."/>
        </authorList>
    </citation>
    <scope>NUCLEOTIDE SEQUENCE [LARGE SCALE GENOMIC DNA]</scope>
    <source>
        <strain evidence="6 7">JCM 16921</strain>
    </source>
</reference>
<dbReference type="SMART" id="SM00470">
    <property type="entry name" value="ParB"/>
    <property type="match status" value="1"/>
</dbReference>
<evidence type="ECO:0000313" key="6">
    <source>
        <dbReference type="EMBL" id="KAB1633588.1"/>
    </source>
</evidence>
<dbReference type="FunFam" id="1.10.10.2830:FF:000001">
    <property type="entry name" value="Chromosome partitioning protein ParB"/>
    <property type="match status" value="1"/>
</dbReference>
<dbReference type="SUPFAM" id="SSF110849">
    <property type="entry name" value="ParB/Sulfiredoxin"/>
    <property type="match status" value="1"/>
</dbReference>
<dbReference type="EMBL" id="WBKA01000001">
    <property type="protein sequence ID" value="KAB1633588.1"/>
    <property type="molecule type" value="Genomic_DNA"/>
</dbReference>
<feature type="compositionally biased region" description="Basic and acidic residues" evidence="4">
    <location>
        <begin position="19"/>
        <end position="30"/>
    </location>
</feature>
<dbReference type="GO" id="GO:0007059">
    <property type="term" value="P:chromosome segregation"/>
    <property type="evidence" value="ECO:0007669"/>
    <property type="project" value="UniProtKB-KW"/>
</dbReference>
<protein>
    <submittedName>
        <fullName evidence="6">ParB/RepB/Spo0J family partition protein</fullName>
    </submittedName>
</protein>
<accession>A0A7C8BSA7</accession>
<dbReference type="AlphaFoldDB" id="A0A7C8BSA7"/>
<dbReference type="GO" id="GO:0045881">
    <property type="term" value="P:positive regulation of sporulation resulting in formation of a cellular spore"/>
    <property type="evidence" value="ECO:0007669"/>
    <property type="project" value="TreeGrafter"/>
</dbReference>
<organism evidence="6 7">
    <name type="scientific">Pseudoclavibacter caeni</name>
    <dbReference type="NCBI Taxonomy" id="908846"/>
    <lineage>
        <taxon>Bacteria</taxon>
        <taxon>Bacillati</taxon>
        <taxon>Actinomycetota</taxon>
        <taxon>Actinomycetes</taxon>
        <taxon>Micrococcales</taxon>
        <taxon>Microbacteriaceae</taxon>
        <taxon>Pseudoclavibacter</taxon>
    </lineage>
</organism>
<evidence type="ECO:0000256" key="3">
    <source>
        <dbReference type="ARBA" id="ARBA00023125"/>
    </source>
</evidence>
<evidence type="ECO:0000256" key="4">
    <source>
        <dbReference type="SAM" id="MobiDB-lite"/>
    </source>
</evidence>
<feature type="compositionally biased region" description="Basic and acidic residues" evidence="4">
    <location>
        <begin position="84"/>
        <end position="99"/>
    </location>
</feature>
<dbReference type="InterPro" id="IPR003115">
    <property type="entry name" value="ParB_N"/>
</dbReference>
<dbReference type="GO" id="GO:0003677">
    <property type="term" value="F:DNA binding"/>
    <property type="evidence" value="ECO:0007669"/>
    <property type="project" value="UniProtKB-KW"/>
</dbReference>
<dbReference type="InterPro" id="IPR004437">
    <property type="entry name" value="ParB/RepB/Spo0J"/>
</dbReference>
<feature type="compositionally biased region" description="Gly residues" evidence="4">
    <location>
        <begin position="1"/>
        <end position="10"/>
    </location>
</feature>
<evidence type="ECO:0000259" key="5">
    <source>
        <dbReference type="SMART" id="SM00470"/>
    </source>
</evidence>
<dbReference type="Gene3D" id="3.90.1530.30">
    <property type="match status" value="1"/>
</dbReference>
<dbReference type="PANTHER" id="PTHR33375:SF1">
    <property type="entry name" value="CHROMOSOME-PARTITIONING PROTEIN PARB-RELATED"/>
    <property type="match status" value="1"/>
</dbReference>
<evidence type="ECO:0000256" key="2">
    <source>
        <dbReference type="ARBA" id="ARBA00022829"/>
    </source>
</evidence>
<proteinExistence type="inferred from homology"/>
<evidence type="ECO:0000256" key="1">
    <source>
        <dbReference type="ARBA" id="ARBA00006295"/>
    </source>
</evidence>
<keyword evidence="7" id="KW-1185">Reference proteome</keyword>
<dbReference type="OrthoDB" id="9802051at2"/>
<dbReference type="GO" id="GO:0005694">
    <property type="term" value="C:chromosome"/>
    <property type="evidence" value="ECO:0007669"/>
    <property type="project" value="TreeGrafter"/>
</dbReference>
<dbReference type="InterPro" id="IPR036086">
    <property type="entry name" value="ParB/Sulfiredoxin_sf"/>
</dbReference>
<dbReference type="SUPFAM" id="SSF109709">
    <property type="entry name" value="KorB DNA-binding domain-like"/>
    <property type="match status" value="1"/>
</dbReference>
<dbReference type="Proteomes" id="UP000481339">
    <property type="component" value="Unassembled WGS sequence"/>
</dbReference>
<comment type="similarity">
    <text evidence="1">Belongs to the ParB family.</text>
</comment>
<feature type="domain" description="ParB-like N-terminal" evidence="5">
    <location>
        <begin position="173"/>
        <end position="263"/>
    </location>
</feature>
<dbReference type="RefSeq" id="WP_158035366.1">
    <property type="nucleotide sequence ID" value="NZ_BAAAZV010000006.1"/>
</dbReference>
<sequence length="433" mass="46848">MSGRRGGLGRGISSLIPTRADRIEREREAADAQADAQPTDAQPTGSGTDSTAPARAGRRPVDVFFAGADAEADDARPSRSAARAAREMAAAHRDPEGRFRRSTRRVRPAEAAAPTQDVAGQASTTPAVGRRSGAARPAASGAAGERMTAVAEAGADVAAAQSELAEVPGLTLVELDPAEIVPNPVQPRHEFDQAALDELTHSVREFGVLQPIVVRRREAGGYELIMGERRLRAAKAARLDRIPALIRDTADEDMLRDALLENLHRANLNPLEEASAYQQLMQDFGITQEQLAERIGRSRPQVANTLRLLKLPEGVQRKVAAGVLTAGHARALLAVAKTHDLDRLADRVVREGLSVRETERLAAQPQRQRHAQARAGRVQEQLHEVEERIEERLDTSVRVRLSKRKGSITIDFATVADLNRIVGLMGVKGFGEH</sequence>
<dbReference type="InterPro" id="IPR041468">
    <property type="entry name" value="HTH_ParB/Spo0J"/>
</dbReference>
<dbReference type="Gene3D" id="1.10.10.2830">
    <property type="match status" value="1"/>
</dbReference>